<evidence type="ECO:0000256" key="1">
    <source>
        <dbReference type="SAM" id="MobiDB-lite"/>
    </source>
</evidence>
<dbReference type="EMBL" id="NJEU01000964">
    <property type="protein sequence ID" value="PHH69288.1"/>
    <property type="molecule type" value="Genomic_DNA"/>
</dbReference>
<accession>A0A2C5XTQ5</accession>
<feature type="compositionally biased region" description="Basic residues" evidence="1">
    <location>
        <begin position="34"/>
        <end position="43"/>
    </location>
</feature>
<organism evidence="2 3">
    <name type="scientific">Ophiocordyceps australis</name>
    <dbReference type="NCBI Taxonomy" id="1399860"/>
    <lineage>
        <taxon>Eukaryota</taxon>
        <taxon>Fungi</taxon>
        <taxon>Dikarya</taxon>
        <taxon>Ascomycota</taxon>
        <taxon>Pezizomycotina</taxon>
        <taxon>Sordariomycetes</taxon>
        <taxon>Hypocreomycetidae</taxon>
        <taxon>Hypocreales</taxon>
        <taxon>Ophiocordycipitaceae</taxon>
        <taxon>Ophiocordyceps</taxon>
    </lineage>
</organism>
<reference evidence="2 3" key="1">
    <citation type="submission" date="2017-06" db="EMBL/GenBank/DDBJ databases">
        <title>Ant-infecting Ophiocordyceps genomes reveal a high diversity of potential behavioral manipulation genes and a possible major role for enterotoxins.</title>
        <authorList>
            <person name="De Bekker C."/>
            <person name="Evans H.C."/>
            <person name="Brachmann A."/>
            <person name="Hughes D.P."/>
        </authorList>
    </citation>
    <scope>NUCLEOTIDE SEQUENCE [LARGE SCALE GENOMIC DNA]</scope>
    <source>
        <strain evidence="2 3">1348a</strain>
    </source>
</reference>
<name>A0A2C5XTQ5_9HYPO</name>
<feature type="compositionally biased region" description="Low complexity" evidence="1">
    <location>
        <begin position="49"/>
        <end position="67"/>
    </location>
</feature>
<sequence length="191" mass="20929">MDPENTSIRFRASKRKAMRARDTTPSPDSDKGVIRARNKSRRVRGVEMSSASGGAAAQQQQRSADQGKAMTERFTHQTGLISDLDDRHMNEYIESRLSASAQPPVLHAARPAPPRLADGESPTKLGKLFEVDVSHVEHKPQQARATRGQKRPGSDDLKLGHFVEQFLNENKRLSSSSSSSLLSLTASSPSL</sequence>
<feature type="compositionally biased region" description="Low complexity" evidence="1">
    <location>
        <begin position="173"/>
        <end position="191"/>
    </location>
</feature>
<keyword evidence="3" id="KW-1185">Reference proteome</keyword>
<dbReference type="Proteomes" id="UP000224854">
    <property type="component" value="Unassembled WGS sequence"/>
</dbReference>
<evidence type="ECO:0000313" key="3">
    <source>
        <dbReference type="Proteomes" id="UP000224854"/>
    </source>
</evidence>
<proteinExistence type="predicted"/>
<feature type="region of interest" description="Disordered" evidence="1">
    <location>
        <begin position="133"/>
        <end position="157"/>
    </location>
</feature>
<feature type="region of interest" description="Disordered" evidence="1">
    <location>
        <begin position="1"/>
        <end position="71"/>
    </location>
</feature>
<gene>
    <name evidence="2" type="ORF">CDD82_7857</name>
</gene>
<feature type="region of interest" description="Disordered" evidence="1">
    <location>
        <begin position="103"/>
        <end position="122"/>
    </location>
</feature>
<dbReference type="OrthoDB" id="5627at2759"/>
<dbReference type="AlphaFoldDB" id="A0A2C5XTQ5"/>
<comment type="caution">
    <text evidence="2">The sequence shown here is derived from an EMBL/GenBank/DDBJ whole genome shotgun (WGS) entry which is preliminary data.</text>
</comment>
<protein>
    <submittedName>
        <fullName evidence="2">Uncharacterized protein</fullName>
    </submittedName>
</protein>
<evidence type="ECO:0000313" key="2">
    <source>
        <dbReference type="EMBL" id="PHH69288.1"/>
    </source>
</evidence>
<feature type="region of interest" description="Disordered" evidence="1">
    <location>
        <begin position="170"/>
        <end position="191"/>
    </location>
</feature>